<keyword evidence="7" id="KW-0902">Two-component regulatory system</keyword>
<dbReference type="SUPFAM" id="SSF55874">
    <property type="entry name" value="ATPase domain of HSP90 chaperone/DNA topoisomerase II/histidine kinase"/>
    <property type="match status" value="1"/>
</dbReference>
<dbReference type="SMART" id="SM00387">
    <property type="entry name" value="HATPase_c"/>
    <property type="match status" value="1"/>
</dbReference>
<sequence>MASVLGAGTDRPSYILIADSILSSVGHFWTPVAVLMFALIYSDIFQNQKMKKIWTILFLMPAISMLFSTEIYPDFLLNHQFFAVWVTPYVLVCNGLLVYTAWKETRLSIKKQKILTAIIIVPILSFALVTNILLEAMNISGMWRYNTYIIGFQFILFCVFVVKYGFLGVQVQFVQQSRSVQAQKSGTSLFNHAIKNEVSKLDLMVKQFNQDLLSESQRENLHMMQQTTQHLRELSQRVQSKLDTIELRRENFDPHLLIKAAQKELLLADDNIEIHTHIRSKHSFYGDPIHIQEVINNIIKNAKEALRGNGDISIDVYEARKYMVLDITDNGPGMDKLESQRVMDPFYSKKQQTESYGLGLTYCFNIMQQHGGDVTVQSQKNRGTTFSLWFPKSKYVWFSPGTSRRYSNAPNTGSYH</sequence>
<dbReference type="InterPro" id="IPR003594">
    <property type="entry name" value="HATPase_dom"/>
</dbReference>
<comment type="caution">
    <text evidence="10">The sequence shown here is derived from an EMBL/GenBank/DDBJ whole genome shotgun (WGS) entry which is preliminary data.</text>
</comment>
<dbReference type="GO" id="GO:0005524">
    <property type="term" value="F:ATP binding"/>
    <property type="evidence" value="ECO:0007669"/>
    <property type="project" value="UniProtKB-KW"/>
</dbReference>
<evidence type="ECO:0000256" key="1">
    <source>
        <dbReference type="ARBA" id="ARBA00000085"/>
    </source>
</evidence>
<dbReference type="PANTHER" id="PTHR43065">
    <property type="entry name" value="SENSOR HISTIDINE KINASE"/>
    <property type="match status" value="1"/>
</dbReference>
<keyword evidence="3" id="KW-0808">Transferase</keyword>
<keyword evidence="4" id="KW-0547">Nucleotide-binding</keyword>
<dbReference type="GO" id="GO:0000160">
    <property type="term" value="P:phosphorelay signal transduction system"/>
    <property type="evidence" value="ECO:0007669"/>
    <property type="project" value="UniProtKB-KW"/>
</dbReference>
<dbReference type="Proteomes" id="UP000321051">
    <property type="component" value="Unassembled WGS sequence"/>
</dbReference>
<dbReference type="Pfam" id="PF02518">
    <property type="entry name" value="HATPase_c"/>
    <property type="match status" value="1"/>
</dbReference>
<reference evidence="10 11" key="1">
    <citation type="submission" date="2019-07" db="EMBL/GenBank/DDBJ databases">
        <title>Whole genome shotgun sequence of Marinococcus halophilus NBRC 102359.</title>
        <authorList>
            <person name="Hosoyama A."/>
            <person name="Uohara A."/>
            <person name="Ohji S."/>
            <person name="Ichikawa N."/>
        </authorList>
    </citation>
    <scope>NUCLEOTIDE SEQUENCE [LARGE SCALE GENOMIC DNA]</scope>
    <source>
        <strain evidence="10 11">NBRC 102359</strain>
    </source>
</reference>
<evidence type="ECO:0000313" key="10">
    <source>
        <dbReference type="EMBL" id="GEK59440.1"/>
    </source>
</evidence>
<comment type="catalytic activity">
    <reaction evidence="1">
        <text>ATP + protein L-histidine = ADP + protein N-phospho-L-histidine.</text>
        <dbReference type="EC" id="2.7.13.3"/>
    </reaction>
</comment>
<dbReference type="EMBL" id="BJUN01000014">
    <property type="protein sequence ID" value="GEK59440.1"/>
    <property type="molecule type" value="Genomic_DNA"/>
</dbReference>
<dbReference type="PROSITE" id="PS50109">
    <property type="entry name" value="HIS_KIN"/>
    <property type="match status" value="1"/>
</dbReference>
<dbReference type="GO" id="GO:0004673">
    <property type="term" value="F:protein histidine kinase activity"/>
    <property type="evidence" value="ECO:0007669"/>
    <property type="project" value="UniProtKB-EC"/>
</dbReference>
<dbReference type="InterPro" id="IPR004358">
    <property type="entry name" value="Sig_transdc_His_kin-like_C"/>
</dbReference>
<keyword evidence="8" id="KW-0812">Transmembrane</keyword>
<gene>
    <name evidence="10" type="ORF">MHA01_23450</name>
</gene>
<proteinExistence type="predicted"/>
<dbReference type="AlphaFoldDB" id="A0A510Y7T1"/>
<name>A0A510Y7T1_MARHA</name>
<dbReference type="CDD" id="cd00075">
    <property type="entry name" value="HATPase"/>
    <property type="match status" value="1"/>
</dbReference>
<organism evidence="10 11">
    <name type="scientific">Marinococcus halophilus</name>
    <dbReference type="NCBI Taxonomy" id="1371"/>
    <lineage>
        <taxon>Bacteria</taxon>
        <taxon>Bacillati</taxon>
        <taxon>Bacillota</taxon>
        <taxon>Bacilli</taxon>
        <taxon>Bacillales</taxon>
        <taxon>Bacillaceae</taxon>
        <taxon>Marinococcus</taxon>
    </lineage>
</organism>
<feature type="transmembrane region" description="Helical" evidence="8">
    <location>
        <begin position="20"/>
        <end position="41"/>
    </location>
</feature>
<keyword evidence="8" id="KW-1133">Transmembrane helix</keyword>
<keyword evidence="5" id="KW-0418">Kinase</keyword>
<evidence type="ECO:0000256" key="2">
    <source>
        <dbReference type="ARBA" id="ARBA00012438"/>
    </source>
</evidence>
<keyword evidence="6" id="KW-0067">ATP-binding</keyword>
<evidence type="ECO:0000256" key="4">
    <source>
        <dbReference type="ARBA" id="ARBA00022741"/>
    </source>
</evidence>
<feature type="transmembrane region" description="Helical" evidence="8">
    <location>
        <begin position="114"/>
        <end position="134"/>
    </location>
</feature>
<evidence type="ECO:0000256" key="8">
    <source>
        <dbReference type="SAM" id="Phobius"/>
    </source>
</evidence>
<dbReference type="InterPro" id="IPR036890">
    <property type="entry name" value="HATPase_C_sf"/>
</dbReference>
<accession>A0A510Y7T1</accession>
<feature type="transmembrane region" description="Helical" evidence="8">
    <location>
        <begin position="53"/>
        <end position="69"/>
    </location>
</feature>
<dbReference type="InterPro" id="IPR005467">
    <property type="entry name" value="His_kinase_dom"/>
</dbReference>
<dbReference type="Gene3D" id="3.30.565.10">
    <property type="entry name" value="Histidine kinase-like ATPase, C-terminal domain"/>
    <property type="match status" value="1"/>
</dbReference>
<keyword evidence="8" id="KW-0472">Membrane</keyword>
<dbReference type="EC" id="2.7.13.3" evidence="2"/>
<evidence type="ECO:0000256" key="6">
    <source>
        <dbReference type="ARBA" id="ARBA00022840"/>
    </source>
</evidence>
<dbReference type="STRING" id="1371.GCA_900166605_01003"/>
<dbReference type="PANTHER" id="PTHR43065:SF42">
    <property type="entry name" value="TWO-COMPONENT SENSOR PPRA"/>
    <property type="match status" value="1"/>
</dbReference>
<keyword evidence="11" id="KW-1185">Reference proteome</keyword>
<evidence type="ECO:0000259" key="9">
    <source>
        <dbReference type="PROSITE" id="PS50109"/>
    </source>
</evidence>
<feature type="transmembrane region" description="Helical" evidence="8">
    <location>
        <begin position="81"/>
        <end position="102"/>
    </location>
</feature>
<evidence type="ECO:0000256" key="3">
    <source>
        <dbReference type="ARBA" id="ARBA00022679"/>
    </source>
</evidence>
<dbReference type="PRINTS" id="PR00344">
    <property type="entry name" value="BCTRLSENSOR"/>
</dbReference>
<feature type="domain" description="Histidine kinase" evidence="9">
    <location>
        <begin position="189"/>
        <end position="394"/>
    </location>
</feature>
<feature type="transmembrane region" description="Helical" evidence="8">
    <location>
        <begin position="146"/>
        <end position="169"/>
    </location>
</feature>
<protein>
    <recommendedName>
        <fullName evidence="2">histidine kinase</fullName>
        <ecNumber evidence="2">2.7.13.3</ecNumber>
    </recommendedName>
</protein>
<evidence type="ECO:0000256" key="5">
    <source>
        <dbReference type="ARBA" id="ARBA00022777"/>
    </source>
</evidence>
<evidence type="ECO:0000256" key="7">
    <source>
        <dbReference type="ARBA" id="ARBA00023012"/>
    </source>
</evidence>
<evidence type="ECO:0000313" key="11">
    <source>
        <dbReference type="Proteomes" id="UP000321051"/>
    </source>
</evidence>